<dbReference type="Proteomes" id="UP000309848">
    <property type="component" value="Unassembled WGS sequence"/>
</dbReference>
<comment type="caution">
    <text evidence="1">The sequence shown here is derived from an EMBL/GenBank/DDBJ whole genome shotgun (WGS) entry which is preliminary data.</text>
</comment>
<dbReference type="OrthoDB" id="7589481at2"/>
<reference evidence="1 2" key="1">
    <citation type="submission" date="2019-04" db="EMBL/GenBank/DDBJ databases">
        <title>Sphingomonas psychrotolerans sp. nov., isolated from soil in the Tianshan Mountains, Xinjiang, China.</title>
        <authorList>
            <person name="Luo Y."/>
            <person name="Sheng H."/>
        </authorList>
    </citation>
    <scope>NUCLEOTIDE SEQUENCE [LARGE SCALE GENOMIC DNA]</scope>
    <source>
        <strain evidence="1 2">KIS18-15</strain>
    </source>
</reference>
<evidence type="ECO:0000313" key="2">
    <source>
        <dbReference type="Proteomes" id="UP000309848"/>
    </source>
</evidence>
<evidence type="ECO:0000313" key="1">
    <source>
        <dbReference type="EMBL" id="TGX38289.1"/>
    </source>
</evidence>
<proteinExistence type="predicted"/>
<dbReference type="AlphaFoldDB" id="A0A4S1W6F2"/>
<organism evidence="1 2">
    <name type="scientific">Sphingomonas naasensis</name>
    <dbReference type="NCBI Taxonomy" id="1344951"/>
    <lineage>
        <taxon>Bacteria</taxon>
        <taxon>Pseudomonadati</taxon>
        <taxon>Pseudomonadota</taxon>
        <taxon>Alphaproteobacteria</taxon>
        <taxon>Sphingomonadales</taxon>
        <taxon>Sphingomonadaceae</taxon>
        <taxon>Sphingomonas</taxon>
    </lineage>
</organism>
<name>A0A4S1W6F2_9SPHN</name>
<keyword evidence="2" id="KW-1185">Reference proteome</keyword>
<sequence>MSVDFYVAMPAANWPTASAVQRCLSERAHPVHVKRFPTLKGGGVVNDGALAVIDGKEVYLEGELAPASAISADVRSINERLMAASAPERIGANDVIVSFRTRSPTEIRAASYVISALIVCFNGLGFEPQGNTHGRASFARAIIESAEALKDL</sequence>
<protein>
    <submittedName>
        <fullName evidence="1">Uncharacterized protein</fullName>
    </submittedName>
</protein>
<dbReference type="RefSeq" id="WP_135987193.1">
    <property type="nucleotide sequence ID" value="NZ_JAASQM010000003.1"/>
</dbReference>
<accession>A0A4S1W6F2</accession>
<dbReference type="EMBL" id="SRXU01000010">
    <property type="protein sequence ID" value="TGX38289.1"/>
    <property type="molecule type" value="Genomic_DNA"/>
</dbReference>
<gene>
    <name evidence="1" type="ORF">E5A74_18895</name>
</gene>